<keyword evidence="1" id="KW-0812">Transmembrane</keyword>
<name>A0A7L5DZ50_9SPHI</name>
<accession>A0A7L5DZ50</accession>
<keyword evidence="1" id="KW-1133">Transmembrane helix</keyword>
<dbReference type="EMBL" id="CP051682">
    <property type="protein sequence ID" value="QJD95377.1"/>
    <property type="molecule type" value="Genomic_DNA"/>
</dbReference>
<feature type="transmembrane region" description="Helical" evidence="1">
    <location>
        <begin position="7"/>
        <end position="25"/>
    </location>
</feature>
<evidence type="ECO:0000313" key="3">
    <source>
        <dbReference type="Proteomes" id="UP000503278"/>
    </source>
</evidence>
<evidence type="ECO:0008006" key="4">
    <source>
        <dbReference type="Google" id="ProtNLM"/>
    </source>
</evidence>
<protein>
    <recommendedName>
        <fullName evidence="4">DUF3098 domain-containing protein</fullName>
    </recommendedName>
</protein>
<dbReference type="Proteomes" id="UP000503278">
    <property type="component" value="Chromosome"/>
</dbReference>
<feature type="transmembrane region" description="Helical" evidence="1">
    <location>
        <begin position="45"/>
        <end position="66"/>
    </location>
</feature>
<dbReference type="AlphaFoldDB" id="A0A7L5DZ50"/>
<evidence type="ECO:0000313" key="2">
    <source>
        <dbReference type="EMBL" id="QJD95377.1"/>
    </source>
</evidence>
<sequence>MRRISIILIIVGAVLLIAGGFFYKQANTVADSKPITVDYRGHKSFQWPVYTGIILLFLGATFNLATRRNGKADHTRV</sequence>
<reference evidence="2 3" key="1">
    <citation type="submission" date="2020-04" db="EMBL/GenBank/DDBJ databases">
        <title>Genome sequencing of novel species.</title>
        <authorList>
            <person name="Heo J."/>
            <person name="Kim S.-J."/>
            <person name="Kim J.-S."/>
            <person name="Hong S.-B."/>
            <person name="Kwon S.-W."/>
        </authorList>
    </citation>
    <scope>NUCLEOTIDE SEQUENCE [LARGE SCALE GENOMIC DNA]</scope>
    <source>
        <strain evidence="2 3">F39-2</strain>
    </source>
</reference>
<dbReference type="KEGG" id="mrob:HH214_05570"/>
<evidence type="ECO:0000256" key="1">
    <source>
        <dbReference type="SAM" id="Phobius"/>
    </source>
</evidence>
<keyword evidence="1" id="KW-0472">Membrane</keyword>
<proteinExistence type="predicted"/>
<keyword evidence="3" id="KW-1185">Reference proteome</keyword>
<dbReference type="RefSeq" id="WP_169606393.1">
    <property type="nucleotide sequence ID" value="NZ_CP051682.1"/>
</dbReference>
<gene>
    <name evidence="2" type="ORF">HH214_05570</name>
</gene>
<organism evidence="2 3">
    <name type="scientific">Mucilaginibacter robiniae</name>
    <dbReference type="NCBI Taxonomy" id="2728022"/>
    <lineage>
        <taxon>Bacteria</taxon>
        <taxon>Pseudomonadati</taxon>
        <taxon>Bacteroidota</taxon>
        <taxon>Sphingobacteriia</taxon>
        <taxon>Sphingobacteriales</taxon>
        <taxon>Sphingobacteriaceae</taxon>
        <taxon>Mucilaginibacter</taxon>
    </lineage>
</organism>